<evidence type="ECO:0000256" key="2">
    <source>
        <dbReference type="ARBA" id="ARBA00022730"/>
    </source>
</evidence>
<dbReference type="GO" id="GO:0019843">
    <property type="term" value="F:rRNA binding"/>
    <property type="evidence" value="ECO:0007669"/>
    <property type="project" value="UniProtKB-UniRule"/>
</dbReference>
<dbReference type="InterPro" id="IPR008532">
    <property type="entry name" value="NFACT_RNA-bd"/>
</dbReference>
<evidence type="ECO:0000313" key="8">
    <source>
        <dbReference type="Proteomes" id="UP000239471"/>
    </source>
</evidence>
<dbReference type="OrthoDB" id="9766163at2"/>
<evidence type="ECO:0000256" key="3">
    <source>
        <dbReference type="ARBA" id="ARBA00022884"/>
    </source>
</evidence>
<dbReference type="HAMAP" id="MF_00844_B">
    <property type="entry name" value="RqcH_B"/>
    <property type="match status" value="1"/>
</dbReference>
<proteinExistence type="inferred from homology"/>
<feature type="domain" description="NFACT RNA-binding" evidence="6">
    <location>
        <begin position="458"/>
        <end position="548"/>
    </location>
</feature>
<gene>
    <name evidence="5" type="primary">rqcH</name>
    <name evidence="7" type="ORF">CLVI_13830</name>
</gene>
<accession>A0A2T0BGB5</accession>
<comment type="function">
    <text evidence="5">Key component of the ribosome quality control system (RQC), a ribosome-associated complex that mediates the extraction of incompletely synthesized nascent chains from stalled ribosomes and their subsequent degradation. RqcH recruits Ala-charged tRNA, and with RqcP directs the elongation of stalled nascent chains on 50S ribosomal subunits, leading to non-templated C-terminal alanine extensions (Ala tail). The Ala tail promotes nascent chain degradation. May add between 1 and at least 8 Ala residues. Binds to stalled 50S ribosomal subunits.</text>
</comment>
<dbReference type="FunFam" id="2.30.310.10:FF:000004">
    <property type="entry name" value="Fibronectin-binding protein A"/>
    <property type="match status" value="1"/>
</dbReference>
<evidence type="ECO:0000256" key="4">
    <source>
        <dbReference type="ARBA" id="ARBA00022917"/>
    </source>
</evidence>
<evidence type="ECO:0000313" key="7">
    <source>
        <dbReference type="EMBL" id="PRR82940.1"/>
    </source>
</evidence>
<evidence type="ECO:0000256" key="1">
    <source>
        <dbReference type="ARBA" id="ARBA00022555"/>
    </source>
</evidence>
<keyword evidence="1 5" id="KW-0820">tRNA-binding</keyword>
<keyword evidence="2 5" id="KW-0699">rRNA-binding</keyword>
<keyword evidence="3 5" id="KW-0694">RNA-binding</keyword>
<evidence type="ECO:0000256" key="5">
    <source>
        <dbReference type="HAMAP-Rule" id="MF_00844"/>
    </source>
</evidence>
<dbReference type="Pfam" id="PF05670">
    <property type="entry name" value="NFACT-R_1"/>
    <property type="match status" value="1"/>
</dbReference>
<keyword evidence="8" id="KW-1185">Reference proteome</keyword>
<dbReference type="RefSeq" id="WP_106059377.1">
    <property type="nucleotide sequence ID" value="NZ_PVXQ01000011.1"/>
</dbReference>
<evidence type="ECO:0000259" key="6">
    <source>
        <dbReference type="Pfam" id="PF05670"/>
    </source>
</evidence>
<dbReference type="AlphaFoldDB" id="A0A2T0BGB5"/>
<dbReference type="GO" id="GO:0043023">
    <property type="term" value="F:ribosomal large subunit binding"/>
    <property type="evidence" value="ECO:0007669"/>
    <property type="project" value="UniProtKB-UniRule"/>
</dbReference>
<dbReference type="Proteomes" id="UP000239471">
    <property type="component" value="Unassembled WGS sequence"/>
</dbReference>
<sequence length="581" mass="67554">MALDGVFLHSLLENMESILTDSKIDKINQPEKDEIIITLRKDRKNHKLLLSSSPKFPRMHFTEIHNENPLKAPMFLMVLRKYLIGGRIINVSQKDGDRVVTLTIESSDEMGFNSTYSLIIEIMGRHSNITLVRDRDNKVMESIKHITPNINSFRVLYPGVSYVYPPSSNKLNPFDLQRETFIQFIHENDFTFDENIFTKILTGVAKPLSKELFLNTKDLSLEKGNELYEVIHNFFMNLASNIDFTIYKNNEGFYKDFYSYNLRKSLPDLQSVSYDSPSSMLDHFYSTKDRQDRLSKRSTDLQKLVHTNIERCLKKSKILNANLIESKDKESYKIKGDLLTSYIYNIKKGDENVELLNFYSEKEEYLTISLDIFKTPSENIQSFYKKYSKLKKSEEWAIDQLKRNDEESQYLNSVFTNIINADSYNEIEQIKNELIETGYIKYKHLKKGQKKIKDEQPLHFISSAGLDIYVGKNNIQNDYLSLKFAHRNDLWFHTKEIPGSHVIIRGITIDDKSIEEASIIAAFYSKAKNSSKVPVDYTEIRNIKKPNGAKPGMVIYFTNKTIYANPAEFENLNLDTTQSKK</sequence>
<dbReference type="InterPro" id="IPR043682">
    <property type="entry name" value="RqcH_bacterial"/>
</dbReference>
<comment type="caution">
    <text evidence="7">The sequence shown here is derived from an EMBL/GenBank/DDBJ whole genome shotgun (WGS) entry which is preliminary data.</text>
</comment>
<name>A0A2T0BGB5_9CLOT</name>
<comment type="subunit">
    <text evidence="5">Associates with stalled 50S ribosomal subunits. Binds to RqcP.</text>
</comment>
<dbReference type="PANTHER" id="PTHR15239">
    <property type="entry name" value="NUCLEAR EXPORT MEDIATOR FACTOR NEMF"/>
    <property type="match status" value="1"/>
</dbReference>
<comment type="similarity">
    <text evidence="5">Belongs to the NEMF family.</text>
</comment>
<dbReference type="InterPro" id="IPR051608">
    <property type="entry name" value="RQC_Subunit_NEMF"/>
</dbReference>
<dbReference type="Gene3D" id="2.30.310.10">
    <property type="entry name" value="ibrinogen binding protein from staphylococcus aureus domain"/>
    <property type="match status" value="1"/>
</dbReference>
<dbReference type="GO" id="GO:1990112">
    <property type="term" value="C:RQC complex"/>
    <property type="evidence" value="ECO:0007669"/>
    <property type="project" value="TreeGrafter"/>
</dbReference>
<dbReference type="GO" id="GO:0000049">
    <property type="term" value="F:tRNA binding"/>
    <property type="evidence" value="ECO:0007669"/>
    <property type="project" value="UniProtKB-UniRule"/>
</dbReference>
<dbReference type="PANTHER" id="PTHR15239:SF6">
    <property type="entry name" value="RIBOSOME QUALITY CONTROL COMPLEX SUBUNIT NEMF"/>
    <property type="match status" value="1"/>
</dbReference>
<dbReference type="Pfam" id="PF05833">
    <property type="entry name" value="NFACT_N"/>
    <property type="match status" value="1"/>
</dbReference>
<keyword evidence="4 5" id="KW-0648">Protein biosynthesis</keyword>
<protein>
    <recommendedName>
        <fullName evidence="5">Rqc2 homolog RqcH</fullName>
        <shortName evidence="5">RqcH</shortName>
    </recommendedName>
</protein>
<dbReference type="EMBL" id="PVXQ01000011">
    <property type="protein sequence ID" value="PRR82940.1"/>
    <property type="molecule type" value="Genomic_DNA"/>
</dbReference>
<organism evidence="7 8">
    <name type="scientific">Clostridium vincentii</name>
    <dbReference type="NCBI Taxonomy" id="52704"/>
    <lineage>
        <taxon>Bacteria</taxon>
        <taxon>Bacillati</taxon>
        <taxon>Bacillota</taxon>
        <taxon>Clostridia</taxon>
        <taxon>Eubacteriales</taxon>
        <taxon>Clostridiaceae</taxon>
        <taxon>Clostridium</taxon>
    </lineage>
</organism>
<reference evidence="7 8" key="1">
    <citation type="submission" date="2018-03" db="EMBL/GenBank/DDBJ databases">
        <title>Genome sequence of Clostridium vincentii DSM 10228.</title>
        <authorList>
            <person name="Poehlein A."/>
            <person name="Daniel R."/>
        </authorList>
    </citation>
    <scope>NUCLEOTIDE SEQUENCE [LARGE SCALE GENOMIC DNA]</scope>
    <source>
        <strain evidence="7 8">DSM 10228</strain>
    </source>
</reference>
<dbReference type="GO" id="GO:0072344">
    <property type="term" value="P:rescue of stalled ribosome"/>
    <property type="evidence" value="ECO:0007669"/>
    <property type="project" value="UniProtKB-UniRule"/>
</dbReference>